<dbReference type="SUPFAM" id="SSF55785">
    <property type="entry name" value="PYP-like sensor domain (PAS domain)"/>
    <property type="match status" value="2"/>
</dbReference>
<proteinExistence type="predicted"/>
<organism evidence="2 3">
    <name type="scientific">Zavarzinia compransoris</name>
    <dbReference type="NCBI Taxonomy" id="1264899"/>
    <lineage>
        <taxon>Bacteria</taxon>
        <taxon>Pseudomonadati</taxon>
        <taxon>Pseudomonadota</taxon>
        <taxon>Alphaproteobacteria</taxon>
        <taxon>Rhodospirillales</taxon>
        <taxon>Zavarziniaceae</taxon>
        <taxon>Zavarzinia</taxon>
    </lineage>
</organism>
<evidence type="ECO:0000313" key="3">
    <source>
        <dbReference type="Proteomes" id="UP000246077"/>
    </source>
</evidence>
<keyword evidence="3" id="KW-1185">Reference proteome</keyword>
<dbReference type="Gene3D" id="3.30.450.20">
    <property type="entry name" value="PAS domain"/>
    <property type="match status" value="2"/>
</dbReference>
<dbReference type="AlphaFoldDB" id="A0A317E7U5"/>
<comment type="caution">
    <text evidence="2">The sequence shown here is derived from an EMBL/GenBank/DDBJ whole genome shotgun (WGS) entry which is preliminary data.</text>
</comment>
<evidence type="ECO:0000313" key="2">
    <source>
        <dbReference type="EMBL" id="PWR22354.1"/>
    </source>
</evidence>
<dbReference type="InterPro" id="IPR035965">
    <property type="entry name" value="PAS-like_dom_sf"/>
</dbReference>
<name>A0A317E7U5_9PROT</name>
<evidence type="ECO:0000259" key="1">
    <source>
        <dbReference type="PROSITE" id="PS50112"/>
    </source>
</evidence>
<reference evidence="3" key="1">
    <citation type="submission" date="2018-05" db="EMBL/GenBank/DDBJ databases">
        <title>Zavarzinia sp. HR-AS.</title>
        <authorList>
            <person name="Lee Y."/>
            <person name="Jeon C.O."/>
        </authorList>
    </citation>
    <scope>NUCLEOTIDE SEQUENCE [LARGE SCALE GENOMIC DNA]</scope>
    <source>
        <strain evidence="3">DSM 1231</strain>
    </source>
</reference>
<sequence>MSFETKSADSVQIRLTTGFDSHITAVDEGFAALTGWPAGEALNQTIAILFGPWSERGTVDRLTRAVERGETVEPTPVKLYAYSGQTFEAVASVAGGGPGVSVLTLHGPAGLGAPVPAAAQGPAEVAELVPPSADRLLPALVEAMRDAFAVTDEEGRLLLGNEPLGRMLGTALADLAGRPLAEVMDLRFPPGESEGLGAAVIHAAGAAHRSAAVNTARGIDQRGRPFRVLTFRATASGAGPAKPANPLQTRLEVLEQTLVRRISQEGRALAVGLLEIVADDEIARELGSVWGDTLERARLAAGVAVAGELRAGELYAVLRDDVLIVLLQGSVTVEEAQGRMQAIAQVCRHRLIAERGALAALEVLGGATMIGLDHPALRGGAGEGAVAERIGAAIRNDQGSGYQVETVIADILDEGLVVTHPVRGRDLGPARQTIAAFDERSGRWLSWLRKRHRLSPNLEREFDVALLGRVVERLHSGEETTGALLVPLNCQSLQHQSTFDRLGALVNGLPLAAKVRFQALVTGVPPDLQGERLLVFVRRVAAFGRGIWLGLDGLDSQGIIGRQEGLAGIALDHARLAIMIEREPMQVKHFIERLRAGNQPVLVHGVERPEQAQLLFNTFGVTLATGPGVERLANAPRFVPIET</sequence>
<dbReference type="EMBL" id="QGLF01000002">
    <property type="protein sequence ID" value="PWR22354.1"/>
    <property type="molecule type" value="Genomic_DNA"/>
</dbReference>
<accession>A0A317E7U5</accession>
<dbReference type="OrthoDB" id="9775069at2"/>
<dbReference type="InterPro" id="IPR000014">
    <property type="entry name" value="PAS"/>
</dbReference>
<dbReference type="PROSITE" id="PS50112">
    <property type="entry name" value="PAS"/>
    <property type="match status" value="1"/>
</dbReference>
<gene>
    <name evidence="2" type="ORF">DKG75_10415</name>
</gene>
<dbReference type="RefSeq" id="WP_109920998.1">
    <property type="nucleotide sequence ID" value="NZ_QGLF01000002.1"/>
</dbReference>
<feature type="domain" description="PAS" evidence="1">
    <location>
        <begin position="133"/>
        <end position="189"/>
    </location>
</feature>
<dbReference type="SMART" id="SM00091">
    <property type="entry name" value="PAS"/>
    <property type="match status" value="2"/>
</dbReference>
<protein>
    <recommendedName>
        <fullName evidence="1">PAS domain-containing protein</fullName>
    </recommendedName>
</protein>
<dbReference type="Proteomes" id="UP000246077">
    <property type="component" value="Unassembled WGS sequence"/>
</dbReference>